<accession>A0ABX4H6M8</accession>
<comment type="caution">
    <text evidence="1">The sequence shown here is derived from an EMBL/GenBank/DDBJ whole genome shotgun (WGS) entry which is preliminary data.</text>
</comment>
<dbReference type="RefSeq" id="WP_084232324.1">
    <property type="nucleotide sequence ID" value="NZ_FWXE01000006.1"/>
</dbReference>
<dbReference type="Proteomes" id="UP000217033">
    <property type="component" value="Unassembled WGS sequence"/>
</dbReference>
<sequence length="241" mass="28019">MKNLNKKILLKKLIKVSLVASPVLVSFSLISCAPITSLLEGKNIQINDKVVYEILMIGDQNWSFWGHDIMPLKKELWDSKPWLETTEISDESKSPLSLVTNLKDLEVVLNETKNAENEWSKDNQKAKWSDSLNPKIIEQNLDFAKHDYLFLKNIYATDMQEKNIYNKDSGFSLRSVYKNQKTIFFNFDYVYEEKSETCCVASPGRKKSYFIPFDKGEINDFNLADYKIGVYDDSLHRDYKP</sequence>
<keyword evidence="2" id="KW-1185">Reference proteome</keyword>
<dbReference type="PROSITE" id="PS51257">
    <property type="entry name" value="PROKAR_LIPOPROTEIN"/>
    <property type="match status" value="1"/>
</dbReference>
<evidence type="ECO:0008006" key="3">
    <source>
        <dbReference type="Google" id="ProtNLM"/>
    </source>
</evidence>
<reference evidence="1" key="1">
    <citation type="submission" date="2017-08" db="EMBL/GenBank/DDBJ databases">
        <authorList>
            <person name="Alvarez-Ponce D."/>
            <person name="Weitzman C.L."/>
            <person name="Tillett R.L."/>
            <person name="Sandmeier F.C."/>
            <person name="Tracy C.R."/>
        </authorList>
    </citation>
    <scope>NUCLEOTIDE SEQUENCE [LARGE SCALE GENOMIC DNA]</scope>
    <source>
        <strain evidence="1">PS6</strain>
    </source>
</reference>
<evidence type="ECO:0000313" key="2">
    <source>
        <dbReference type="Proteomes" id="UP000217033"/>
    </source>
</evidence>
<proteinExistence type="predicted"/>
<organism evidence="1 2">
    <name type="scientific">Mycoplasmopsis agassizii</name>
    <dbReference type="NCBI Taxonomy" id="33922"/>
    <lineage>
        <taxon>Bacteria</taxon>
        <taxon>Bacillati</taxon>
        <taxon>Mycoplasmatota</taxon>
        <taxon>Mycoplasmoidales</taxon>
        <taxon>Metamycoplasmataceae</taxon>
        <taxon>Mycoplasmopsis</taxon>
    </lineage>
</organism>
<gene>
    <name evidence="1" type="ORF">CJF60_02560</name>
</gene>
<dbReference type="EMBL" id="NQMN01000001">
    <property type="protein sequence ID" value="PAF55535.1"/>
    <property type="molecule type" value="Genomic_DNA"/>
</dbReference>
<name>A0ABX4H6M8_9BACT</name>
<evidence type="ECO:0000313" key="1">
    <source>
        <dbReference type="EMBL" id="PAF55535.1"/>
    </source>
</evidence>
<protein>
    <recommendedName>
        <fullName evidence="3">Lipoprotein</fullName>
    </recommendedName>
</protein>